<dbReference type="InterPro" id="IPR002314">
    <property type="entry name" value="aa-tRNA-synt_IIb"/>
</dbReference>
<dbReference type="InterPro" id="IPR027031">
    <property type="entry name" value="Gly-tRNA_synthase/POLG2"/>
</dbReference>
<keyword evidence="4 10" id="KW-0436">Ligase</keyword>
<dbReference type="PROSITE" id="PS50862">
    <property type="entry name" value="AA_TRNA_LIGASE_II"/>
    <property type="match status" value="1"/>
</dbReference>
<evidence type="ECO:0000256" key="4">
    <source>
        <dbReference type="ARBA" id="ARBA00022598"/>
    </source>
</evidence>
<comment type="similarity">
    <text evidence="1">Belongs to the class-II aminoacyl-tRNA synthetase family.</text>
</comment>
<dbReference type="GO" id="GO:0070062">
    <property type="term" value="C:extracellular exosome"/>
    <property type="evidence" value="ECO:0007669"/>
    <property type="project" value="UniProtKB-ARBA"/>
</dbReference>
<keyword evidence="6" id="KW-0067">ATP-binding</keyword>
<evidence type="ECO:0000256" key="3">
    <source>
        <dbReference type="ARBA" id="ARBA00022490"/>
    </source>
</evidence>
<dbReference type="RefSeq" id="WP_024543999.1">
    <property type="nucleotide sequence ID" value="NZ_LR214938.2"/>
</dbReference>
<dbReference type="InterPro" id="IPR036621">
    <property type="entry name" value="Anticodon-bd_dom_sf"/>
</dbReference>
<evidence type="ECO:0000256" key="7">
    <source>
        <dbReference type="ARBA" id="ARBA00022917"/>
    </source>
</evidence>
<dbReference type="FunFam" id="3.40.50.800:FF:000002">
    <property type="entry name" value="Glycine--tRNA ligase"/>
    <property type="match status" value="1"/>
</dbReference>
<name>A0A448ZY85_METSV</name>
<evidence type="ECO:0000256" key="1">
    <source>
        <dbReference type="ARBA" id="ARBA00008226"/>
    </source>
</evidence>
<evidence type="ECO:0000256" key="2">
    <source>
        <dbReference type="ARBA" id="ARBA00012829"/>
    </source>
</evidence>
<protein>
    <recommendedName>
        <fullName evidence="2">glycine--tRNA ligase</fullName>
        <ecNumber evidence="2">6.1.1.14</ecNumber>
    </recommendedName>
</protein>
<keyword evidence="7" id="KW-0648">Protein biosynthesis</keyword>
<dbReference type="Pfam" id="PF03129">
    <property type="entry name" value="HGTP_anticodon"/>
    <property type="match status" value="1"/>
</dbReference>
<dbReference type="GO" id="GO:0005524">
    <property type="term" value="F:ATP binding"/>
    <property type="evidence" value="ECO:0007669"/>
    <property type="project" value="UniProtKB-KW"/>
</dbReference>
<dbReference type="EC" id="6.1.1.14" evidence="2"/>
<dbReference type="Pfam" id="PF00587">
    <property type="entry name" value="tRNA-synt_2b"/>
    <property type="match status" value="1"/>
</dbReference>
<dbReference type="GO" id="GO:1990742">
    <property type="term" value="C:microvesicle"/>
    <property type="evidence" value="ECO:0007669"/>
    <property type="project" value="UniProtKB-ARBA"/>
</dbReference>
<dbReference type="Gene3D" id="3.30.930.10">
    <property type="entry name" value="Bira Bifunctional Protein, Domain 2"/>
    <property type="match status" value="1"/>
</dbReference>
<dbReference type="PANTHER" id="PTHR10745">
    <property type="entry name" value="GLYCYL-TRNA SYNTHETASE/DNA POLYMERASE SUBUNIT GAMMA-2"/>
    <property type="match status" value="1"/>
</dbReference>
<keyword evidence="3" id="KW-0963">Cytoplasm</keyword>
<evidence type="ECO:0000313" key="10">
    <source>
        <dbReference type="EMBL" id="VEU56126.1"/>
    </source>
</evidence>
<dbReference type="GO" id="GO:0004820">
    <property type="term" value="F:glycine-tRNA ligase activity"/>
    <property type="evidence" value="ECO:0007669"/>
    <property type="project" value="UniProtKB-EC"/>
</dbReference>
<evidence type="ECO:0000259" key="9">
    <source>
        <dbReference type="PROSITE" id="PS50862"/>
    </source>
</evidence>
<dbReference type="EMBL" id="LR214939">
    <property type="protein sequence ID" value="VEU56126.1"/>
    <property type="molecule type" value="Genomic_DNA"/>
</dbReference>
<dbReference type="SUPFAM" id="SSF52954">
    <property type="entry name" value="Class II aaRS ABD-related"/>
    <property type="match status" value="1"/>
</dbReference>
<dbReference type="InterPro" id="IPR033731">
    <property type="entry name" value="GlyRS-like_core"/>
</dbReference>
<dbReference type="CDD" id="cd00774">
    <property type="entry name" value="GlyRS-like_core"/>
    <property type="match status" value="1"/>
</dbReference>
<proteinExistence type="inferred from homology"/>
<dbReference type="NCBIfam" id="TIGR00389">
    <property type="entry name" value="glyS_dimeric"/>
    <property type="match status" value="1"/>
</dbReference>
<dbReference type="SUPFAM" id="SSF55681">
    <property type="entry name" value="Class II aaRS and biotin synthetases"/>
    <property type="match status" value="1"/>
</dbReference>
<dbReference type="AlphaFoldDB" id="A0A448ZY85"/>
<dbReference type="InterPro" id="IPR002315">
    <property type="entry name" value="tRNA-synt_gly"/>
</dbReference>
<dbReference type="PANTHER" id="PTHR10745:SF8">
    <property type="entry name" value="DNA POLYMERASE SUBUNIT GAMMA-2, MITOCHONDRIAL"/>
    <property type="match status" value="1"/>
</dbReference>
<dbReference type="GO" id="GO:0004081">
    <property type="term" value="F:bis(5'-nucleosyl)-tetraphosphatase (asymmetrical) activity"/>
    <property type="evidence" value="ECO:0007669"/>
    <property type="project" value="UniProtKB-ARBA"/>
</dbReference>
<evidence type="ECO:0000256" key="6">
    <source>
        <dbReference type="ARBA" id="ARBA00022840"/>
    </source>
</evidence>
<geneLocation type="plasmid" evidence="10">
    <name>2</name>
</geneLocation>
<dbReference type="InterPro" id="IPR004154">
    <property type="entry name" value="Anticodon-bd"/>
</dbReference>
<dbReference type="InterPro" id="IPR006195">
    <property type="entry name" value="aa-tRNA-synth_II"/>
</dbReference>
<evidence type="ECO:0000256" key="5">
    <source>
        <dbReference type="ARBA" id="ARBA00022741"/>
    </source>
</evidence>
<gene>
    <name evidence="10" type="primary">glyQS_2</name>
    <name evidence="10" type="ORF">NCTC10113_01010</name>
</gene>
<dbReference type="Gene3D" id="3.40.50.800">
    <property type="entry name" value="Anticodon-binding domain"/>
    <property type="match status" value="1"/>
</dbReference>
<sequence length="454" mass="53114">MKTKNIQEIINHLKTSGFVYQNSEIYGGVVNTWDYGPYAVAMLNAIKSFWIREFVSREKNYLLDSKIIMSPLVWKASGHLGNFSDYLIENKINNKRYRADHILKDVMPNINVEELKINELERLVKENVKEYDGSKCDWGEIKPFNLMFKTWMGAIESDNAKTYLRPETAQGIFINFKNVLRTTRAKLPFGIGQIGKSFRNEITPRDFIFRTREFEQMELEFFCEEKDADKFYKYWINKCKNFVSMLGLNEKNIRIRPHSKEELSHYSKGTSDIEYLFPFGWGELLGIANRGNYDLTQHMKFSNNSLEYLTDEGKKIIPFVIEPSIGVDRLLLALLIDSYDVEKLENDERIVLRLDYNIAPIQLAILPLMKKQAEKAKEIFDILSAKSNIRLTYDESGSIGKRYRRQDAIGTPFAITIDFDTLEKDTITIRNRDTMEQDVIKISEIENYLNKYKK</sequence>
<keyword evidence="8" id="KW-0030">Aminoacyl-tRNA synthetase</keyword>
<dbReference type="GO" id="GO:0015966">
    <property type="term" value="P:diadenosine tetraphosphate biosynthetic process"/>
    <property type="evidence" value="ECO:0007669"/>
    <property type="project" value="UniProtKB-ARBA"/>
</dbReference>
<keyword evidence="5" id="KW-0547">Nucleotide-binding</keyword>
<evidence type="ECO:0000256" key="8">
    <source>
        <dbReference type="ARBA" id="ARBA00023146"/>
    </source>
</evidence>
<dbReference type="NCBIfam" id="NF003211">
    <property type="entry name" value="PRK04173.1"/>
    <property type="match status" value="1"/>
</dbReference>
<dbReference type="GO" id="GO:0005829">
    <property type="term" value="C:cytosol"/>
    <property type="evidence" value="ECO:0007669"/>
    <property type="project" value="UniProtKB-ARBA"/>
</dbReference>
<keyword evidence="10" id="KW-0614">Plasmid</keyword>
<dbReference type="CDD" id="cd00858">
    <property type="entry name" value="GlyRS_anticodon"/>
    <property type="match status" value="1"/>
</dbReference>
<feature type="domain" description="Aminoacyl-transfer RNA synthetases class-II family profile" evidence="9">
    <location>
        <begin position="147"/>
        <end position="367"/>
    </location>
</feature>
<organism evidence="10">
    <name type="scientific">Metamycoplasma salivarium</name>
    <name type="common">Mycoplasma salivarium</name>
    <dbReference type="NCBI Taxonomy" id="2124"/>
    <lineage>
        <taxon>Bacteria</taxon>
        <taxon>Bacillati</taxon>
        <taxon>Mycoplasmatota</taxon>
        <taxon>Mycoplasmoidales</taxon>
        <taxon>Metamycoplasmataceae</taxon>
        <taxon>Metamycoplasma</taxon>
    </lineage>
</organism>
<dbReference type="InterPro" id="IPR045864">
    <property type="entry name" value="aa-tRNA-synth_II/BPL/LPL"/>
</dbReference>
<reference evidence="10" key="1">
    <citation type="submission" date="2019-01" db="EMBL/GenBank/DDBJ databases">
        <authorList>
            <consortium name="Pathogen Informatics"/>
        </authorList>
    </citation>
    <scope>NUCLEOTIDE SEQUENCE [LARGE SCALE GENOMIC DNA]</scope>
    <source>
        <strain evidence="10">NCTC10113</strain>
    </source>
</reference>
<dbReference type="PRINTS" id="PR01043">
    <property type="entry name" value="TRNASYNTHGLY"/>
</dbReference>
<accession>A0A448ZY85</accession>
<dbReference type="GO" id="GO:0006426">
    <property type="term" value="P:glycyl-tRNA aminoacylation"/>
    <property type="evidence" value="ECO:0007669"/>
    <property type="project" value="InterPro"/>
</dbReference>